<dbReference type="OrthoDB" id="9787939at2"/>
<feature type="transmembrane region" description="Helical" evidence="1">
    <location>
        <begin position="70"/>
        <end position="92"/>
    </location>
</feature>
<organism evidence="2 3">
    <name type="scientific">Syntrophus aciditrophicus (strain SB)</name>
    <dbReference type="NCBI Taxonomy" id="56780"/>
    <lineage>
        <taxon>Bacteria</taxon>
        <taxon>Pseudomonadati</taxon>
        <taxon>Thermodesulfobacteriota</taxon>
        <taxon>Syntrophia</taxon>
        <taxon>Syntrophales</taxon>
        <taxon>Syntrophaceae</taxon>
        <taxon>Syntrophus</taxon>
    </lineage>
</organism>
<dbReference type="AlphaFoldDB" id="Q2LR67"/>
<feature type="transmembrane region" description="Helical" evidence="1">
    <location>
        <begin position="12"/>
        <end position="32"/>
    </location>
</feature>
<dbReference type="Proteomes" id="UP000001933">
    <property type="component" value="Chromosome"/>
</dbReference>
<keyword evidence="1" id="KW-0812">Transmembrane</keyword>
<sequence length="218" mass="23092">MSQEHTFASPGPAGLAALAVACFGFGAVFLGLVKPGGYPILAAWLVGGGIVQIVVAIMELKDKNLTGGNVFLFFCAFFMFAAALSLMSKFLLLVGAGAFIPKEAAAASAAAAITWFPKPDPYVEGWCWMAGAAFLTAVTPAYAKSTSLLFLLVILVDICLWLIVGMDTGWYADPATWKPMVGYMLIFCGWIGIYLAGATVCNTAYGKSIYYVPKPLVK</sequence>
<dbReference type="eggNOG" id="COG1584">
    <property type="taxonomic scope" value="Bacteria"/>
</dbReference>
<keyword evidence="3" id="KW-1185">Reference proteome</keyword>
<keyword evidence="1" id="KW-1133">Transmembrane helix</keyword>
<feature type="transmembrane region" description="Helical" evidence="1">
    <location>
        <begin position="38"/>
        <end position="58"/>
    </location>
</feature>
<evidence type="ECO:0000313" key="2">
    <source>
        <dbReference type="EMBL" id="ABC76577.1"/>
    </source>
</evidence>
<evidence type="ECO:0000256" key="1">
    <source>
        <dbReference type="SAM" id="Phobius"/>
    </source>
</evidence>
<feature type="transmembrane region" description="Helical" evidence="1">
    <location>
        <begin position="183"/>
        <end position="205"/>
    </location>
</feature>
<feature type="transmembrane region" description="Helical" evidence="1">
    <location>
        <begin position="149"/>
        <end position="171"/>
    </location>
</feature>
<dbReference type="InParanoid" id="Q2LR67"/>
<keyword evidence="1" id="KW-0472">Membrane</keyword>
<dbReference type="RefSeq" id="WP_011416612.1">
    <property type="nucleotide sequence ID" value="NC_007759.1"/>
</dbReference>
<dbReference type="EMBL" id="CP000252">
    <property type="protein sequence ID" value="ABC76577.1"/>
    <property type="molecule type" value="Genomic_DNA"/>
</dbReference>
<protein>
    <submittedName>
        <fullName evidence="2">Hypothetical membrane protein</fullName>
    </submittedName>
</protein>
<name>Q2LR67_SYNAS</name>
<accession>Q2LR67</accession>
<reference evidence="2 3" key="1">
    <citation type="journal article" date="2007" name="Proc. Natl. Acad. Sci. U.S.A.">
        <title>The genome of Syntrophus aciditrophicus: life at the thermodynamic limit of microbial growth.</title>
        <authorList>
            <person name="McInerney M.J."/>
            <person name="Rohlin L."/>
            <person name="Mouttaki H."/>
            <person name="Kim U."/>
            <person name="Krupp R.S."/>
            <person name="Rios-Hernandez L."/>
            <person name="Sieber J."/>
            <person name="Struchtemeyer C.G."/>
            <person name="Bhattacharyya A."/>
            <person name="Campbell J.W."/>
            <person name="Gunsalus R.P."/>
        </authorList>
    </citation>
    <scope>NUCLEOTIDE SEQUENCE [LARGE SCALE GENOMIC DNA]</scope>
    <source>
        <strain evidence="2 3">SB</strain>
    </source>
</reference>
<feature type="transmembrane region" description="Helical" evidence="1">
    <location>
        <begin position="123"/>
        <end position="142"/>
    </location>
</feature>
<gene>
    <name evidence="2" type="ORF">SYN_03130</name>
</gene>
<dbReference type="KEGG" id="sat:SYN_03130"/>
<evidence type="ECO:0000313" key="3">
    <source>
        <dbReference type="Proteomes" id="UP000001933"/>
    </source>
</evidence>
<dbReference type="HOGENOM" id="CLU_093738_0_0_7"/>
<proteinExistence type="predicted"/>